<dbReference type="Proteomes" id="UP001321047">
    <property type="component" value="Unassembled WGS sequence"/>
</dbReference>
<reference evidence="1 2" key="1">
    <citation type="submission" date="2022-09" db="EMBL/GenBank/DDBJ databases">
        <title>Enrichment on poylsaccharides allowed isolation of novel metabolic and taxonomic groups of Haloarchaea.</title>
        <authorList>
            <person name="Sorokin D.Y."/>
            <person name="Elcheninov A.G."/>
            <person name="Khizhniak T.V."/>
            <person name="Kolganova T.V."/>
            <person name="Kublanov I.V."/>
        </authorList>
    </citation>
    <scope>NUCLEOTIDE SEQUENCE [LARGE SCALE GENOMIC DNA]</scope>
    <source>
        <strain evidence="1 2">AArc-curdl1</strain>
    </source>
</reference>
<gene>
    <name evidence="1" type="ORF">OB919_16700</name>
</gene>
<dbReference type="Pfam" id="PF13563">
    <property type="entry name" value="2_5_RNA_ligase2"/>
    <property type="match status" value="1"/>
</dbReference>
<sequence>MYSVTVPVPGRVRALAGELYPELVAFDTVREDHTCLLKRLGEAEHGHARLQQRTHRALEGAPAVEARITGIDYFEDPPLGSAPVVYLAVESPGLESIHQTLSETFEPVDGLEGPAYVPHVTLARGGDPERARTLTERDIEPITWTVSELAFFDGNYRLPISRISLPA</sequence>
<proteinExistence type="predicted"/>
<dbReference type="InterPro" id="IPR009097">
    <property type="entry name" value="Cyclic_Pdiesterase"/>
</dbReference>
<dbReference type="AlphaFoldDB" id="A0AAP2ZB93"/>
<dbReference type="SUPFAM" id="SSF55144">
    <property type="entry name" value="LigT-like"/>
    <property type="match status" value="1"/>
</dbReference>
<organism evidence="1 2">
    <name type="scientific">Natronosalvus hydrolyticus</name>
    <dbReference type="NCBI Taxonomy" id="2979988"/>
    <lineage>
        <taxon>Archaea</taxon>
        <taxon>Methanobacteriati</taxon>
        <taxon>Methanobacteriota</taxon>
        <taxon>Stenosarchaea group</taxon>
        <taxon>Halobacteria</taxon>
        <taxon>Halobacteriales</taxon>
        <taxon>Natrialbaceae</taxon>
        <taxon>Natronosalvus</taxon>
    </lineage>
</organism>
<evidence type="ECO:0000313" key="2">
    <source>
        <dbReference type="Proteomes" id="UP001321047"/>
    </source>
</evidence>
<keyword evidence="2" id="KW-1185">Reference proteome</keyword>
<evidence type="ECO:0000313" key="1">
    <source>
        <dbReference type="EMBL" id="MCU4753605.1"/>
    </source>
</evidence>
<comment type="caution">
    <text evidence="1">The sequence shown here is derived from an EMBL/GenBank/DDBJ whole genome shotgun (WGS) entry which is preliminary data.</text>
</comment>
<dbReference type="GO" id="GO:0016874">
    <property type="term" value="F:ligase activity"/>
    <property type="evidence" value="ECO:0007669"/>
    <property type="project" value="UniProtKB-KW"/>
</dbReference>
<keyword evidence="1" id="KW-0436">Ligase</keyword>
<name>A0AAP2ZB93_9EURY</name>
<dbReference type="Gene3D" id="3.90.1140.10">
    <property type="entry name" value="Cyclic phosphodiesterase"/>
    <property type="match status" value="1"/>
</dbReference>
<protein>
    <submittedName>
        <fullName evidence="1">2'-5' RNA ligase family protein</fullName>
    </submittedName>
</protein>
<accession>A0AAP2ZB93</accession>
<dbReference type="RefSeq" id="WP_342809917.1">
    <property type="nucleotide sequence ID" value="NZ_JAOPJZ010000019.1"/>
</dbReference>
<dbReference type="EMBL" id="JAOPJZ010000019">
    <property type="protein sequence ID" value="MCU4753605.1"/>
    <property type="molecule type" value="Genomic_DNA"/>
</dbReference>